<dbReference type="SUPFAM" id="SSF52540">
    <property type="entry name" value="P-loop containing nucleoside triphosphate hydrolases"/>
    <property type="match status" value="1"/>
</dbReference>
<dbReference type="SMART" id="SM00382">
    <property type="entry name" value="AAA"/>
    <property type="match status" value="1"/>
</dbReference>
<evidence type="ECO:0000313" key="4">
    <source>
        <dbReference type="Proteomes" id="UP001153387"/>
    </source>
</evidence>
<feature type="domain" description="AAA+ ATPase" evidence="2">
    <location>
        <begin position="239"/>
        <end position="359"/>
    </location>
</feature>
<dbReference type="PANTHER" id="PTHR23077:SF198">
    <property type="entry name" value="ATP-DEPENDENT ZINC METALLOPROTEASE FTSH"/>
    <property type="match status" value="1"/>
</dbReference>
<protein>
    <submittedName>
        <fullName evidence="3">ATP-binding protein</fullName>
    </submittedName>
</protein>
<gene>
    <name evidence="3" type="ORF">OMP38_31295</name>
</gene>
<dbReference type="EMBL" id="JAPDHZ010000008">
    <property type="protein sequence ID" value="MDG0794815.1"/>
    <property type="molecule type" value="Genomic_DNA"/>
</dbReference>
<dbReference type="RefSeq" id="WP_277568540.1">
    <property type="nucleotide sequence ID" value="NZ_JAPDHZ010000008.1"/>
</dbReference>
<dbReference type="GO" id="GO:0016887">
    <property type="term" value="F:ATP hydrolysis activity"/>
    <property type="evidence" value="ECO:0007669"/>
    <property type="project" value="InterPro"/>
</dbReference>
<accession>A0A9X4KMU8</accession>
<dbReference type="InterPro" id="IPR003960">
    <property type="entry name" value="ATPase_AAA_CS"/>
</dbReference>
<dbReference type="Pfam" id="PF00004">
    <property type="entry name" value="AAA"/>
    <property type="match status" value="1"/>
</dbReference>
<dbReference type="Proteomes" id="UP001153387">
    <property type="component" value="Unassembled WGS sequence"/>
</dbReference>
<comment type="caution">
    <text evidence="3">The sequence shown here is derived from an EMBL/GenBank/DDBJ whole genome shotgun (WGS) entry which is preliminary data.</text>
</comment>
<name>A0A9X4KMU8_9BACL</name>
<evidence type="ECO:0000259" key="2">
    <source>
        <dbReference type="SMART" id="SM00382"/>
    </source>
</evidence>
<keyword evidence="1 3" id="KW-0067">ATP-binding</keyword>
<dbReference type="Gene3D" id="1.10.8.60">
    <property type="match status" value="1"/>
</dbReference>
<evidence type="ECO:0000256" key="1">
    <source>
        <dbReference type="RuleBase" id="RU003651"/>
    </source>
</evidence>
<proteinExistence type="inferred from homology"/>
<dbReference type="InterPro" id="IPR050168">
    <property type="entry name" value="AAA_ATPase_domain"/>
</dbReference>
<dbReference type="AlphaFoldDB" id="A0A9X4KMU8"/>
<reference evidence="3 4" key="1">
    <citation type="submission" date="2022-10" db="EMBL/GenBank/DDBJ databases">
        <title>Comparative genomic analysis of Cohnella hashimotonis sp. nov., isolated from the International Space Station.</title>
        <authorList>
            <person name="Simpson A."/>
            <person name="Venkateswaran K."/>
        </authorList>
    </citation>
    <scope>NUCLEOTIDE SEQUENCE [LARGE SCALE GENOMIC DNA]</scope>
    <source>
        <strain evidence="3 4">DSM 18997</strain>
    </source>
</reference>
<dbReference type="CDD" id="cd19481">
    <property type="entry name" value="RecA-like_protease"/>
    <property type="match status" value="1"/>
</dbReference>
<sequence length="449" mass="50385">MTLMNEKALRPFLIRRDDYEAEPAGMEAYFDYTMAVRRISDWLCERYCCGFHLYYQEDSDDAWDGLADDIRSGYAGVEHAISLFDLVETRSFKYASDPAPDADRDRKPVAGGKSADGAHDIRMAVRNNVFVYPAHRVAFARVPRLAQYGLGYEDLIFAESDAQLGGFLAELRERQLADRQLLVFTDTRDGLERSRETTERPVDREGVFMDESLKAQIFRSVDTFFAEDRSFYQTYGVPYKRGILLYGKPGNGKTTLVKSISATVNAPVAYWQITEFTGSESIQQVFDAAVKLAPMVLVVEDIDSMPESCRSYFLNTLDGATSREGIFLIGTTNYPEKIDPALMNRAGRFDRAYEVKLPSETLRLAYLTYKGAGRLADEAGIAEIARLTEGFTFAQLAELYVSAALELHQTGATDWQRLIAGMKTDLSKGRSREWMTEGAGRKVGFSAGN</sequence>
<evidence type="ECO:0000313" key="3">
    <source>
        <dbReference type="EMBL" id="MDG0794815.1"/>
    </source>
</evidence>
<dbReference type="InterPro" id="IPR003959">
    <property type="entry name" value="ATPase_AAA_core"/>
</dbReference>
<keyword evidence="1" id="KW-0547">Nucleotide-binding</keyword>
<dbReference type="GO" id="GO:0005524">
    <property type="term" value="F:ATP binding"/>
    <property type="evidence" value="ECO:0007669"/>
    <property type="project" value="UniProtKB-KW"/>
</dbReference>
<dbReference type="InterPro" id="IPR027417">
    <property type="entry name" value="P-loop_NTPase"/>
</dbReference>
<dbReference type="Gene3D" id="3.40.50.300">
    <property type="entry name" value="P-loop containing nucleotide triphosphate hydrolases"/>
    <property type="match status" value="1"/>
</dbReference>
<dbReference type="InterPro" id="IPR003593">
    <property type="entry name" value="AAA+_ATPase"/>
</dbReference>
<dbReference type="PROSITE" id="PS00674">
    <property type="entry name" value="AAA"/>
    <property type="match status" value="1"/>
</dbReference>
<organism evidence="3 4">
    <name type="scientific">Cohnella ginsengisoli</name>
    <dbReference type="NCBI Taxonomy" id="425004"/>
    <lineage>
        <taxon>Bacteria</taxon>
        <taxon>Bacillati</taxon>
        <taxon>Bacillota</taxon>
        <taxon>Bacilli</taxon>
        <taxon>Bacillales</taxon>
        <taxon>Paenibacillaceae</taxon>
        <taxon>Cohnella</taxon>
    </lineage>
</organism>
<comment type="similarity">
    <text evidence="1">Belongs to the AAA ATPase family.</text>
</comment>
<dbReference type="PANTHER" id="PTHR23077">
    <property type="entry name" value="AAA-FAMILY ATPASE"/>
    <property type="match status" value="1"/>
</dbReference>
<keyword evidence="4" id="KW-1185">Reference proteome</keyword>